<protein>
    <submittedName>
        <fullName evidence="1">Meiotic checkpoint regulator cut4, putative</fullName>
    </submittedName>
</protein>
<name>A0A0A9CJ36_ARUDO</name>
<reference evidence="1" key="2">
    <citation type="journal article" date="2015" name="Data Brief">
        <title>Shoot transcriptome of the giant reed, Arundo donax.</title>
        <authorList>
            <person name="Barrero R.A."/>
            <person name="Guerrero F.D."/>
            <person name="Moolhuijzen P."/>
            <person name="Goolsby J.A."/>
            <person name="Tidwell J."/>
            <person name="Bellgard S.E."/>
            <person name="Bellgard M.I."/>
        </authorList>
    </citation>
    <scope>NUCLEOTIDE SEQUENCE</scope>
    <source>
        <tissue evidence="1">Shoot tissue taken approximately 20 cm above the soil surface</tissue>
    </source>
</reference>
<evidence type="ECO:0000313" key="1">
    <source>
        <dbReference type="EMBL" id="JAD74468.1"/>
    </source>
</evidence>
<proteinExistence type="predicted"/>
<dbReference type="AlphaFoldDB" id="A0A0A9CJ36"/>
<organism evidence="1">
    <name type="scientific">Arundo donax</name>
    <name type="common">Giant reed</name>
    <name type="synonym">Donax arundinaceus</name>
    <dbReference type="NCBI Taxonomy" id="35708"/>
    <lineage>
        <taxon>Eukaryota</taxon>
        <taxon>Viridiplantae</taxon>
        <taxon>Streptophyta</taxon>
        <taxon>Embryophyta</taxon>
        <taxon>Tracheophyta</taxon>
        <taxon>Spermatophyta</taxon>
        <taxon>Magnoliopsida</taxon>
        <taxon>Liliopsida</taxon>
        <taxon>Poales</taxon>
        <taxon>Poaceae</taxon>
        <taxon>PACMAD clade</taxon>
        <taxon>Arundinoideae</taxon>
        <taxon>Arundineae</taxon>
        <taxon>Arundo</taxon>
    </lineage>
</organism>
<reference evidence="1" key="1">
    <citation type="submission" date="2014-09" db="EMBL/GenBank/DDBJ databases">
        <authorList>
            <person name="Magalhaes I.L.F."/>
            <person name="Oliveira U."/>
            <person name="Santos F.R."/>
            <person name="Vidigal T.H.D.A."/>
            <person name="Brescovit A.D."/>
            <person name="Santos A.J."/>
        </authorList>
    </citation>
    <scope>NUCLEOTIDE SEQUENCE</scope>
    <source>
        <tissue evidence="1">Shoot tissue taken approximately 20 cm above the soil surface</tissue>
    </source>
</reference>
<accession>A0A0A9CJ36</accession>
<sequence>MRDFSQTFLLLTTNYKMTPPSYPNSQQKLSVCVLEQEYPPLLPSHNHDADSFQTNETDMVEFLNQLMRLGNGIQSS</sequence>
<dbReference type="EMBL" id="GBRH01223427">
    <property type="protein sequence ID" value="JAD74468.1"/>
    <property type="molecule type" value="Transcribed_RNA"/>
</dbReference>